<dbReference type="OrthoDB" id="9808773at2"/>
<dbReference type="SUPFAM" id="SSF75217">
    <property type="entry name" value="alpha/beta knot"/>
    <property type="match status" value="1"/>
</dbReference>
<evidence type="ECO:0000256" key="2">
    <source>
        <dbReference type="ARBA" id="ARBA00022679"/>
    </source>
</evidence>
<dbReference type="RefSeq" id="WP_073038600.1">
    <property type="nucleotide sequence ID" value="NZ_FQVB01000015.1"/>
</dbReference>
<dbReference type="Gene3D" id="3.40.1280.10">
    <property type="match status" value="1"/>
</dbReference>
<dbReference type="NCBIfam" id="TIGR00138">
    <property type="entry name" value="rsmG_gidB"/>
    <property type="match status" value="1"/>
</dbReference>
<proteinExistence type="inferred from homology"/>
<comment type="subcellular location">
    <subcellularLocation>
        <location evidence="3">Cytoplasm</location>
    </subcellularLocation>
</comment>
<feature type="binding site" evidence="3">
    <location>
        <position position="92"/>
    </location>
    <ligand>
        <name>S-adenosyl-L-methionine</name>
        <dbReference type="ChEBI" id="CHEBI:59789"/>
    </ligand>
</feature>
<organism evidence="5 6">
    <name type="scientific">Desulfacinum infernum DSM 9756</name>
    <dbReference type="NCBI Taxonomy" id="1121391"/>
    <lineage>
        <taxon>Bacteria</taxon>
        <taxon>Pseudomonadati</taxon>
        <taxon>Thermodesulfobacteriota</taxon>
        <taxon>Syntrophobacteria</taxon>
        <taxon>Syntrophobacterales</taxon>
        <taxon>Syntrophobacteraceae</taxon>
        <taxon>Desulfacinum</taxon>
    </lineage>
</organism>
<dbReference type="GO" id="GO:0003723">
    <property type="term" value="F:RNA binding"/>
    <property type="evidence" value="ECO:0007669"/>
    <property type="project" value="InterPro"/>
</dbReference>
<evidence type="ECO:0000256" key="1">
    <source>
        <dbReference type="ARBA" id="ARBA00022603"/>
    </source>
</evidence>
<dbReference type="InterPro" id="IPR051259">
    <property type="entry name" value="rRNA_Methyltransferase"/>
</dbReference>
<dbReference type="PANTHER" id="PTHR43191:SF2">
    <property type="entry name" value="RRNA METHYLTRANSFERASE 3, MITOCHONDRIAL"/>
    <property type="match status" value="1"/>
</dbReference>
<dbReference type="EMBL" id="FQVB01000015">
    <property type="protein sequence ID" value="SHF31555.1"/>
    <property type="molecule type" value="Genomic_DNA"/>
</dbReference>
<evidence type="ECO:0000313" key="6">
    <source>
        <dbReference type="Proteomes" id="UP000184076"/>
    </source>
</evidence>
<keyword evidence="1 3" id="KW-0489">Methyltransferase</keyword>
<dbReference type="CDD" id="cd18095">
    <property type="entry name" value="SpoU-like_rRNA-MTase"/>
    <property type="match status" value="1"/>
</dbReference>
<dbReference type="EC" id="2.1.1.-" evidence="3"/>
<feature type="binding site" evidence="3">
    <location>
        <position position="152"/>
    </location>
    <ligand>
        <name>S-adenosyl-L-methionine</name>
        <dbReference type="ChEBI" id="CHEBI:59789"/>
    </ligand>
</feature>
<evidence type="ECO:0000259" key="4">
    <source>
        <dbReference type="Pfam" id="PF00588"/>
    </source>
</evidence>
<keyword evidence="3" id="KW-0949">S-adenosyl-L-methionine</keyword>
<sequence>MKKADRVSQSRKPGPEPLGDILNRCGISLDRGQIRQLWAYHQLLRKYNEELNLTRIHNFENMVEKLYADSILPGQLISLPSPLLDLGTGPGMPGIPLKIAFPRLQVILAEARSKRVDFLQTVLDELKLEGIRTEGGLITASFNEPVKGVITRAVETIGETLTRIEGCLCRDGLAIFMKGPHCDDEVADAARRFTGHFELKEDLAYTIPGTQHKRRLVVFRRVSQRPAQIRKVFDAAGRRKVVSSTANAHFKRLKKILTAKGVRKEGAALVCGEKVVRDVIRRHAERVRAWVSWPGGPPPPEGLSDAALWIELEKILFRQLDVFGTEAPLLEISVPALEPWDPGSGLPAPVTLLVPFQDPENVGAVLRSAAAFGVDAVVILEEGASPFHPKALRASAGAALDLRLFRGPGIKDLPADLPLIPLSQGGRPLDRAVFPETFAFLPGVEGPGLPAAWRKSALSIPMTDRVESLNAATAVAVALYEWARRGRSREKDHARPEKT</sequence>
<dbReference type="PANTHER" id="PTHR43191">
    <property type="entry name" value="RRNA METHYLTRANSFERASE 3"/>
    <property type="match status" value="1"/>
</dbReference>
<keyword evidence="3" id="KW-0698">rRNA processing</keyword>
<dbReference type="InterPro" id="IPR029026">
    <property type="entry name" value="tRNA_m1G_MTases_N"/>
</dbReference>
<dbReference type="Gene3D" id="3.40.50.150">
    <property type="entry name" value="Vaccinia Virus protein VP39"/>
    <property type="match status" value="1"/>
</dbReference>
<keyword evidence="6" id="KW-1185">Reference proteome</keyword>
<reference evidence="6" key="1">
    <citation type="submission" date="2016-11" db="EMBL/GenBank/DDBJ databases">
        <authorList>
            <person name="Varghese N."/>
            <person name="Submissions S."/>
        </authorList>
    </citation>
    <scope>NUCLEOTIDE SEQUENCE [LARGE SCALE GENOMIC DNA]</scope>
    <source>
        <strain evidence="6">DSM 9756</strain>
    </source>
</reference>
<dbReference type="Proteomes" id="UP000184076">
    <property type="component" value="Unassembled WGS sequence"/>
</dbReference>
<dbReference type="InterPro" id="IPR003682">
    <property type="entry name" value="rRNA_ssu_MeTfrase_G"/>
</dbReference>
<evidence type="ECO:0000256" key="3">
    <source>
        <dbReference type="HAMAP-Rule" id="MF_00074"/>
    </source>
</evidence>
<name>A0A1M5AN09_9BACT</name>
<dbReference type="GO" id="GO:0070043">
    <property type="term" value="F:rRNA (guanine-N7-)-methyltransferase activity"/>
    <property type="evidence" value="ECO:0007669"/>
    <property type="project" value="UniProtKB-UniRule"/>
</dbReference>
<dbReference type="InterPro" id="IPR001537">
    <property type="entry name" value="SpoU_MeTrfase"/>
</dbReference>
<keyword evidence="2 3" id="KW-0808">Transferase</keyword>
<dbReference type="STRING" id="1121391.SAMN02745206_01732"/>
<comment type="caution">
    <text evidence="3">Lacks conserved residue(s) required for the propagation of feature annotation.</text>
</comment>
<dbReference type="InterPro" id="IPR029063">
    <property type="entry name" value="SAM-dependent_MTases_sf"/>
</dbReference>
<comment type="function">
    <text evidence="3">Specifically methylates the N7 position of a guanine in 16S rRNA.</text>
</comment>
<accession>A0A1M5AN09</accession>
<dbReference type="GO" id="GO:0005737">
    <property type="term" value="C:cytoplasm"/>
    <property type="evidence" value="ECO:0007669"/>
    <property type="project" value="UniProtKB-SubCell"/>
</dbReference>
<dbReference type="InterPro" id="IPR029028">
    <property type="entry name" value="Alpha/beta_knot_MTases"/>
</dbReference>
<dbReference type="Pfam" id="PF00588">
    <property type="entry name" value="SpoU_methylase"/>
    <property type="match status" value="1"/>
</dbReference>
<keyword evidence="3" id="KW-0963">Cytoplasm</keyword>
<protein>
    <recommendedName>
        <fullName evidence="3">Ribosomal RNA small subunit methyltransferase G</fullName>
        <ecNumber evidence="3">2.1.1.-</ecNumber>
    </recommendedName>
    <alternativeName>
        <fullName evidence="3">16S rRNA 7-methylguanosine methyltransferase</fullName>
        <shortName evidence="3">16S rRNA m7G methyltransferase</shortName>
    </alternativeName>
</protein>
<dbReference type="SUPFAM" id="SSF53335">
    <property type="entry name" value="S-adenosyl-L-methionine-dependent methyltransferases"/>
    <property type="match status" value="1"/>
</dbReference>
<dbReference type="AlphaFoldDB" id="A0A1M5AN09"/>
<gene>
    <name evidence="3" type="primary">rsmG</name>
    <name evidence="5" type="ORF">SAMN02745206_01732</name>
</gene>
<dbReference type="Pfam" id="PF02527">
    <property type="entry name" value="GidB"/>
    <property type="match status" value="1"/>
</dbReference>
<evidence type="ECO:0000313" key="5">
    <source>
        <dbReference type="EMBL" id="SHF31555.1"/>
    </source>
</evidence>
<dbReference type="HAMAP" id="MF_00074">
    <property type="entry name" value="16SrRNA_methyltr_G"/>
    <property type="match status" value="1"/>
</dbReference>
<feature type="domain" description="tRNA/rRNA methyltransferase SpoU type" evidence="4">
    <location>
        <begin position="352"/>
        <end position="480"/>
    </location>
</feature>
<comment type="similarity">
    <text evidence="3">Belongs to the methyltransferase superfamily. RNA methyltransferase RsmG family.</text>
</comment>
<feature type="binding site" evidence="3">
    <location>
        <position position="87"/>
    </location>
    <ligand>
        <name>S-adenosyl-L-methionine</name>
        <dbReference type="ChEBI" id="CHEBI:59789"/>
    </ligand>
</feature>